<dbReference type="GO" id="GO:0005524">
    <property type="term" value="F:ATP binding"/>
    <property type="evidence" value="ECO:0007669"/>
    <property type="project" value="UniProtKB-UniRule"/>
</dbReference>
<name>A0A9W7FZR4_9STRA</name>
<keyword evidence="4" id="KW-0418">Kinase</keyword>
<gene>
    <name evidence="6" type="ORF">TrCOL_g1384</name>
</gene>
<dbReference type="EMBL" id="BRYA01000607">
    <property type="protein sequence ID" value="GMI25359.1"/>
    <property type="molecule type" value="Genomic_DNA"/>
</dbReference>
<dbReference type="Gene3D" id="1.10.510.10">
    <property type="entry name" value="Transferase(Phosphotransferase) domain 1"/>
    <property type="match status" value="1"/>
</dbReference>
<accession>A0A9W7FZR4</accession>
<keyword evidence="1 3" id="KW-0547">Nucleotide-binding</keyword>
<dbReference type="OrthoDB" id="248923at2759"/>
<feature type="domain" description="Protein kinase" evidence="5">
    <location>
        <begin position="78"/>
        <end position="382"/>
    </location>
</feature>
<dbReference type="PANTHER" id="PTHR22967">
    <property type="entry name" value="SERINE/THREONINE PROTEIN KINASE"/>
    <property type="match status" value="1"/>
</dbReference>
<dbReference type="Proteomes" id="UP001165065">
    <property type="component" value="Unassembled WGS sequence"/>
</dbReference>
<evidence type="ECO:0000313" key="6">
    <source>
        <dbReference type="EMBL" id="GMI25359.1"/>
    </source>
</evidence>
<dbReference type="GO" id="GO:0004674">
    <property type="term" value="F:protein serine/threonine kinase activity"/>
    <property type="evidence" value="ECO:0007669"/>
    <property type="project" value="UniProtKB-KW"/>
</dbReference>
<evidence type="ECO:0000256" key="1">
    <source>
        <dbReference type="ARBA" id="ARBA00022741"/>
    </source>
</evidence>
<dbReference type="InterPro" id="IPR008271">
    <property type="entry name" value="Ser/Thr_kinase_AS"/>
</dbReference>
<dbReference type="InterPro" id="IPR000719">
    <property type="entry name" value="Prot_kinase_dom"/>
</dbReference>
<dbReference type="PANTHER" id="PTHR22967:SF92">
    <property type="entry name" value="LD17053P"/>
    <property type="match status" value="1"/>
</dbReference>
<keyword evidence="4" id="KW-0808">Transferase</keyword>
<evidence type="ECO:0000313" key="7">
    <source>
        <dbReference type="Proteomes" id="UP001165065"/>
    </source>
</evidence>
<dbReference type="PROSITE" id="PS50011">
    <property type="entry name" value="PROTEIN_KINASE_DOM"/>
    <property type="match status" value="1"/>
</dbReference>
<evidence type="ECO:0000256" key="4">
    <source>
        <dbReference type="RuleBase" id="RU000304"/>
    </source>
</evidence>
<dbReference type="InterPro" id="IPR017441">
    <property type="entry name" value="Protein_kinase_ATP_BS"/>
</dbReference>
<comment type="similarity">
    <text evidence="4">Belongs to the protein kinase superfamily.</text>
</comment>
<dbReference type="GO" id="GO:0005737">
    <property type="term" value="C:cytoplasm"/>
    <property type="evidence" value="ECO:0007669"/>
    <property type="project" value="TreeGrafter"/>
</dbReference>
<dbReference type="PROSITE" id="PS00107">
    <property type="entry name" value="PROTEIN_KINASE_ATP"/>
    <property type="match status" value="1"/>
</dbReference>
<evidence type="ECO:0000256" key="2">
    <source>
        <dbReference type="ARBA" id="ARBA00022840"/>
    </source>
</evidence>
<keyword evidence="2 3" id="KW-0067">ATP-binding</keyword>
<keyword evidence="4" id="KW-0723">Serine/threonine-protein kinase</keyword>
<comment type="caution">
    <text evidence="6">The sequence shown here is derived from an EMBL/GenBank/DDBJ whole genome shotgun (WGS) entry which is preliminary data.</text>
</comment>
<reference evidence="7" key="1">
    <citation type="journal article" date="2023" name="Commun. Biol.">
        <title>Genome analysis of Parmales, the sister group of diatoms, reveals the evolutionary specialization of diatoms from phago-mixotrophs to photoautotrophs.</title>
        <authorList>
            <person name="Ban H."/>
            <person name="Sato S."/>
            <person name="Yoshikawa S."/>
            <person name="Yamada K."/>
            <person name="Nakamura Y."/>
            <person name="Ichinomiya M."/>
            <person name="Sato N."/>
            <person name="Blanc-Mathieu R."/>
            <person name="Endo H."/>
            <person name="Kuwata A."/>
            <person name="Ogata H."/>
        </authorList>
    </citation>
    <scope>NUCLEOTIDE SEQUENCE [LARGE SCALE GENOMIC DNA]</scope>
</reference>
<dbReference type="PROSITE" id="PS00108">
    <property type="entry name" value="PROTEIN_KINASE_ST"/>
    <property type="match status" value="1"/>
</dbReference>
<dbReference type="Pfam" id="PF00069">
    <property type="entry name" value="Pkinase"/>
    <property type="match status" value="1"/>
</dbReference>
<feature type="binding site" evidence="3">
    <location>
        <position position="108"/>
    </location>
    <ligand>
        <name>ATP</name>
        <dbReference type="ChEBI" id="CHEBI:30616"/>
    </ligand>
</feature>
<sequence>MMSVPRVLFQIWDIVSTTLISIYVFLYDVYANHFSSGPNNNPSYHQPHGPTASSFGMGGNSDPKNLCGRTVRLTKGSVKVESLLGEGGFAYVYLCRRGDGGETKYALKVSNMSGVEQARKERDVGMRMESSNVCGVVDFGNIPDKDTGVDVGSCYLLFPYITLSLRAHLNSYTKSAPSPLLPIPNLPPSEVTQYFSGIIAGIQHMHSRGFAHMDLKVDNVMIRDGNAVLVDMGSASRTFTKPTVSRSDAARLADQAASNTTVIIRPPELFEGGLRQGDSFDVFKVDVWGLGCMLYALNFGWSPFEVEYDRQGRGLRYVDCSQLRVLGDGWDKWRGGGEVGRRWEVMEREGWRGVCRKCLRQEQKERCPVGGILEEGAVQNLI</sequence>
<evidence type="ECO:0000256" key="3">
    <source>
        <dbReference type="PROSITE-ProRule" id="PRU10141"/>
    </source>
</evidence>
<organism evidence="6 7">
    <name type="scientific">Triparma columacea</name>
    <dbReference type="NCBI Taxonomy" id="722753"/>
    <lineage>
        <taxon>Eukaryota</taxon>
        <taxon>Sar</taxon>
        <taxon>Stramenopiles</taxon>
        <taxon>Ochrophyta</taxon>
        <taxon>Bolidophyceae</taxon>
        <taxon>Parmales</taxon>
        <taxon>Triparmaceae</taxon>
        <taxon>Triparma</taxon>
    </lineage>
</organism>
<protein>
    <recommendedName>
        <fullName evidence="5">Protein kinase domain-containing protein</fullName>
    </recommendedName>
</protein>
<evidence type="ECO:0000259" key="5">
    <source>
        <dbReference type="PROSITE" id="PS50011"/>
    </source>
</evidence>
<proteinExistence type="inferred from homology"/>
<dbReference type="SUPFAM" id="SSF56112">
    <property type="entry name" value="Protein kinase-like (PK-like)"/>
    <property type="match status" value="1"/>
</dbReference>
<dbReference type="InterPro" id="IPR011009">
    <property type="entry name" value="Kinase-like_dom_sf"/>
</dbReference>
<dbReference type="SMART" id="SM00220">
    <property type="entry name" value="S_TKc"/>
    <property type="match status" value="1"/>
</dbReference>
<keyword evidence="7" id="KW-1185">Reference proteome</keyword>
<dbReference type="AlphaFoldDB" id="A0A9W7FZR4"/>